<name>A0A926NVY6_9HYPH</name>
<dbReference type="EMBL" id="JABFCZ010000001">
    <property type="protein sequence ID" value="MBD1544670.1"/>
    <property type="molecule type" value="Genomic_DNA"/>
</dbReference>
<evidence type="ECO:0000313" key="8">
    <source>
        <dbReference type="Proteomes" id="UP000598467"/>
    </source>
</evidence>
<dbReference type="AlphaFoldDB" id="A0A926NVY6"/>
<keyword evidence="4 6" id="KW-0472">Membrane</keyword>
<evidence type="ECO:0000256" key="4">
    <source>
        <dbReference type="ARBA" id="ARBA00023136"/>
    </source>
</evidence>
<comment type="subcellular location">
    <subcellularLocation>
        <location evidence="1">Membrane</location>
        <topology evidence="1">Multi-pass membrane protein</topology>
    </subcellularLocation>
</comment>
<feature type="transmembrane region" description="Helical" evidence="6">
    <location>
        <begin position="181"/>
        <end position="199"/>
    </location>
</feature>
<accession>A0A926NVY6</accession>
<evidence type="ECO:0000256" key="6">
    <source>
        <dbReference type="SAM" id="Phobius"/>
    </source>
</evidence>
<protein>
    <submittedName>
        <fullName evidence="7">DUF697 domain-containing protein</fullName>
    </submittedName>
</protein>
<dbReference type="InterPro" id="IPR021147">
    <property type="entry name" value="DUF697"/>
</dbReference>
<dbReference type="Pfam" id="PF05128">
    <property type="entry name" value="DUF697"/>
    <property type="match status" value="1"/>
</dbReference>
<evidence type="ECO:0000256" key="3">
    <source>
        <dbReference type="ARBA" id="ARBA00022989"/>
    </source>
</evidence>
<dbReference type="Proteomes" id="UP000598467">
    <property type="component" value="Unassembled WGS sequence"/>
</dbReference>
<feature type="compositionally biased region" description="Low complexity" evidence="5">
    <location>
        <begin position="40"/>
        <end position="56"/>
    </location>
</feature>
<keyword evidence="3 6" id="KW-1133">Transmembrane helix</keyword>
<feature type="transmembrane region" description="Helical" evidence="6">
    <location>
        <begin position="107"/>
        <end position="128"/>
    </location>
</feature>
<evidence type="ECO:0000256" key="5">
    <source>
        <dbReference type="SAM" id="MobiDB-lite"/>
    </source>
</evidence>
<reference evidence="7" key="1">
    <citation type="submission" date="2020-05" db="EMBL/GenBank/DDBJ databases">
        <title>Identification of trans-AT polyketide cluster in two marine bacteria, producers of a novel glutaramide-containing polyketide sesbanimide D and analogs.</title>
        <authorList>
            <person name="Kacar D."/>
            <person name="Rodriguez P."/>
            <person name="Canedo L."/>
            <person name="Gonzalez E."/>
            <person name="Galan B."/>
            <person name="De La Calle F."/>
            <person name="Garcia J.L."/>
        </authorList>
    </citation>
    <scope>NUCLEOTIDE SEQUENCE</scope>
    <source>
        <strain evidence="7">PHM038</strain>
    </source>
</reference>
<evidence type="ECO:0000256" key="2">
    <source>
        <dbReference type="ARBA" id="ARBA00022692"/>
    </source>
</evidence>
<comment type="caution">
    <text evidence="7">The sequence shown here is derived from an EMBL/GenBank/DDBJ whole genome shotgun (WGS) entry which is preliminary data.</text>
</comment>
<feature type="transmembrane region" description="Helical" evidence="6">
    <location>
        <begin position="151"/>
        <end position="175"/>
    </location>
</feature>
<evidence type="ECO:0000313" key="7">
    <source>
        <dbReference type="EMBL" id="MBD1544670.1"/>
    </source>
</evidence>
<dbReference type="GO" id="GO:0016020">
    <property type="term" value="C:membrane"/>
    <property type="evidence" value="ECO:0007669"/>
    <property type="project" value="UniProtKB-SubCell"/>
</dbReference>
<keyword evidence="2 6" id="KW-0812">Transmembrane</keyword>
<sequence length="218" mass="22956">MSKRLPRTSNRTLDDLRKAASQALEAEQPKRRPSARRVDPAPSEAPSGSAPASDTAAKPEKKPEPAASTPPKQEPAGSPLMVQSSIPSKSSFREATGRLIIERHANFAALAGLVPMPFVDLAAIAVIAERMLRKLTRLYGRSLSEDQGKRLALAMLTGLAAPGLASITTTAVLRMAPGSQILNMAITSASAVIFIRVIGDVYLTRLQAGIDGAEAVPA</sequence>
<feature type="region of interest" description="Disordered" evidence="5">
    <location>
        <begin position="1"/>
        <end position="88"/>
    </location>
</feature>
<proteinExistence type="predicted"/>
<gene>
    <name evidence="7" type="ORF">HK439_00205</name>
</gene>
<dbReference type="RefSeq" id="WP_190289351.1">
    <property type="nucleotide sequence ID" value="NZ_JABFCZ010000001.1"/>
</dbReference>
<evidence type="ECO:0000256" key="1">
    <source>
        <dbReference type="ARBA" id="ARBA00004141"/>
    </source>
</evidence>
<organism evidence="7 8">
    <name type="scientific">Roseibium aggregatum</name>
    <dbReference type="NCBI Taxonomy" id="187304"/>
    <lineage>
        <taxon>Bacteria</taxon>
        <taxon>Pseudomonadati</taxon>
        <taxon>Pseudomonadota</taxon>
        <taxon>Alphaproteobacteria</taxon>
        <taxon>Hyphomicrobiales</taxon>
        <taxon>Stappiaceae</taxon>
        <taxon>Roseibium</taxon>
    </lineage>
</organism>